<reference evidence="2 3" key="1">
    <citation type="journal article" date="2018" name="Front. Microbiol.">
        <title>Pseudomonas rhizophila S211, a New Plant Growth-Promoting Rhizobacterium with Potential in Pesticide-Bioremediation.</title>
        <authorList>
            <person name="Hassen W."/>
            <person name="Neifar M."/>
            <person name="Cherif H."/>
            <person name="Najjari A."/>
            <person name="Chouchane H."/>
            <person name="Driouich R.C."/>
            <person name="Salah A."/>
            <person name="Naili F."/>
            <person name="Mosbah A."/>
            <person name="Souissi Y."/>
            <person name="Raddadi N."/>
            <person name="Ouzari H.I."/>
            <person name="Fava F."/>
            <person name="Cherif A."/>
        </authorList>
    </citation>
    <scope>NUCLEOTIDE SEQUENCE [LARGE SCALE GENOMIC DNA]</scope>
    <source>
        <strain evidence="2 3">S211</strain>
    </source>
</reference>
<organism evidence="2 3">
    <name type="scientific">Pseudomonas rhizophila</name>
    <dbReference type="NCBI Taxonomy" id="2045200"/>
    <lineage>
        <taxon>Bacteria</taxon>
        <taxon>Pseudomonadati</taxon>
        <taxon>Pseudomonadota</taxon>
        <taxon>Gammaproteobacteria</taxon>
        <taxon>Pseudomonadales</taxon>
        <taxon>Pseudomonadaceae</taxon>
        <taxon>Pseudomonas</taxon>
    </lineage>
</organism>
<accession>A0ABN5JYE2</accession>
<sequence>MSTQPEIGFWQIMPIATSLLTLVFIYMNARFSIQNKQADLIIHFHKQFDEIQKKRCELLIAQSESASGFASAWSSERLNVEAEIFFDRFWSLQFDEFLAWYEGYLPTSIYIYWVFSRWRELHQPSAGWTICGNTLVSTLKNLNIRWQNNHDTSSKLSAHLTSFLGLMFALKQNAVSAEVEKQLGHFGPSRLRRFGRRLFGAH</sequence>
<evidence type="ECO:0000256" key="1">
    <source>
        <dbReference type="SAM" id="Phobius"/>
    </source>
</evidence>
<dbReference type="EMBL" id="CP024081">
    <property type="protein sequence ID" value="AVU78406.1"/>
    <property type="molecule type" value="Genomic_DNA"/>
</dbReference>
<proteinExistence type="predicted"/>
<keyword evidence="3" id="KW-1185">Reference proteome</keyword>
<keyword evidence="1" id="KW-0812">Transmembrane</keyword>
<dbReference type="RefSeq" id="WP_107323129.1">
    <property type="nucleotide sequence ID" value="NZ_CP024081.1"/>
</dbReference>
<keyword evidence="1" id="KW-1133">Transmembrane helix</keyword>
<name>A0ABN5JYE2_9PSED</name>
<feature type="transmembrane region" description="Helical" evidence="1">
    <location>
        <begin position="7"/>
        <end position="27"/>
    </location>
</feature>
<dbReference type="Proteomes" id="UP000241936">
    <property type="component" value="Chromosome"/>
</dbReference>
<gene>
    <name evidence="2" type="ORF">CRX69_25720</name>
</gene>
<evidence type="ECO:0000313" key="2">
    <source>
        <dbReference type="EMBL" id="AVU78406.1"/>
    </source>
</evidence>
<keyword evidence="1" id="KW-0472">Membrane</keyword>
<protein>
    <submittedName>
        <fullName evidence="2">Uncharacterized protein</fullName>
    </submittedName>
</protein>
<evidence type="ECO:0000313" key="3">
    <source>
        <dbReference type="Proteomes" id="UP000241936"/>
    </source>
</evidence>